<dbReference type="Proteomes" id="UP000420562">
    <property type="component" value="Unassembled WGS sequence"/>
</dbReference>
<dbReference type="GO" id="GO:0005829">
    <property type="term" value="C:cytosol"/>
    <property type="evidence" value="ECO:0007669"/>
    <property type="project" value="TreeGrafter"/>
</dbReference>
<dbReference type="GO" id="GO:0016787">
    <property type="term" value="F:hydrolase activity"/>
    <property type="evidence" value="ECO:0007669"/>
    <property type="project" value="InterPro"/>
</dbReference>
<dbReference type="SMART" id="SM00487">
    <property type="entry name" value="DEXDc"/>
    <property type="match status" value="1"/>
</dbReference>
<dbReference type="PANTHER" id="PTHR47396">
    <property type="entry name" value="TYPE I RESTRICTION ENZYME ECOKI R PROTEIN"/>
    <property type="match status" value="1"/>
</dbReference>
<sequence length="896" mass="100205">MFDLKDYQGKALTTLTNFFRLLRMSGLEEAWRQCAPKSEKNGQAWQAPYNPEALGDTPAVCIRIPTGGGKTYLAAHAVAHIGKAYKDTDAPVALWLVPSDAIRSQTLAAMSTLNNPCREALATYFGDRIRVCSLDDLATVGPQEVGQSAIIVVATIQSFNVKEKTLRNVYSFDESFARHFQGLAPQQEALLDRVTEADIAAQPYLTVSDLGRVKSSLANWITLANPIVIVDEAHNNRTDQAFRTLNNLHPSCVIELTATPADDSNVLYHVGASALQREDMIKLPIVLMEHPTGWKDAVRDAILTRDRLETLAARESDYIRPILLFQAEPKNGEVTVEKLLEHLTSPDGEKIDRDQIALATGTYKELADINLSLPGPKRFIITVEALKEGWDCPFAYVLCSLQDAKSAKDVEQLLGRVLRMPYAKPRQQAELAKAYAHIVAQGFARVADQLADRLVNNMGFEAYEAAQAIAPVQSILPLLGEGDRPRPRPAEAVIPLPAAPPVSIPDSLRESIEIRPTSSGAAAIIRGELTEEVEEFLLTACNAKQQQKVRDTIDNERARQAALLAPSARGERFAPLPQLCLTWEGDLQPVENRLLSELGEFDLFTDPAALAGFSITENGPVFEIDLDGGRIVYGETDSGQLHLNEVAAHASEHDLVRWLDRECRQKDIGQPTLIKWLTVVVRHLQSDRRLTLTALVRAKYPLAEAIRREIGRRRANAVNKGFQRALPDFFAAPQFEDSFRYSFTFHPTHYPARPPYYSGRFRLDKHYYPVIHDLKEKRADGKFAEEFLCARAINSHHAVKSWIRNVEKEPRFSFWLPTATDYFYPDFVCELADGRVLVIEYKGEPYKTNDDSREKAQIGYQWQQSSGGRCLFLFAVLEDEYGRNVSQQIDNAVKGM</sequence>
<dbReference type="Pfam" id="PF04851">
    <property type="entry name" value="ResIII"/>
    <property type="match status" value="1"/>
</dbReference>
<evidence type="ECO:0000313" key="3">
    <source>
        <dbReference type="Proteomes" id="UP000420562"/>
    </source>
</evidence>
<comment type="caution">
    <text evidence="2">The sequence shown here is derived from an EMBL/GenBank/DDBJ whole genome shotgun (WGS) entry which is preliminary data.</text>
</comment>
<keyword evidence="2" id="KW-0547">Nucleotide-binding</keyword>
<dbReference type="EMBL" id="VZQZ01000010">
    <property type="protein sequence ID" value="KAB0664087.1"/>
    <property type="molecule type" value="Genomic_DNA"/>
</dbReference>
<dbReference type="RefSeq" id="WP_151129404.1">
    <property type="nucleotide sequence ID" value="NZ_VZQZ01000010.1"/>
</dbReference>
<proteinExistence type="predicted"/>
<keyword evidence="2" id="KW-0378">Hydrolase</keyword>
<evidence type="ECO:0000259" key="1">
    <source>
        <dbReference type="SMART" id="SM00487"/>
    </source>
</evidence>
<accession>A0A7J4ZMV7</accession>
<keyword evidence="3" id="KW-1185">Reference proteome</keyword>
<feature type="domain" description="Helicase ATP-binding" evidence="1">
    <location>
        <begin position="15"/>
        <end position="288"/>
    </location>
</feature>
<name>A0A7J4ZMV7_9BACT</name>
<dbReference type="GO" id="GO:0005524">
    <property type="term" value="F:ATP binding"/>
    <property type="evidence" value="ECO:0007669"/>
    <property type="project" value="InterPro"/>
</dbReference>
<dbReference type="Gene3D" id="3.40.50.300">
    <property type="entry name" value="P-loop containing nucleotide triphosphate hydrolases"/>
    <property type="match status" value="2"/>
</dbReference>
<dbReference type="GO" id="GO:0004386">
    <property type="term" value="F:helicase activity"/>
    <property type="evidence" value="ECO:0007669"/>
    <property type="project" value="UniProtKB-KW"/>
</dbReference>
<keyword evidence="2" id="KW-0347">Helicase</keyword>
<dbReference type="SUPFAM" id="SSF52540">
    <property type="entry name" value="P-loop containing nucleoside triphosphate hydrolases"/>
    <property type="match status" value="2"/>
</dbReference>
<protein>
    <submittedName>
        <fullName evidence="2">DEAD/DEAH box helicase</fullName>
    </submittedName>
</protein>
<dbReference type="InterPro" id="IPR027417">
    <property type="entry name" value="P-loop_NTPase"/>
</dbReference>
<dbReference type="GO" id="GO:0003677">
    <property type="term" value="F:DNA binding"/>
    <property type="evidence" value="ECO:0007669"/>
    <property type="project" value="InterPro"/>
</dbReference>
<dbReference type="AlphaFoldDB" id="A0A7J4ZMV7"/>
<reference evidence="2 3" key="1">
    <citation type="submission" date="2019-09" db="EMBL/GenBank/DDBJ databases">
        <title>Geobacter sp. Red96, a novel strain isolated from paddy soil.</title>
        <authorList>
            <person name="Xu Z."/>
            <person name="Masuda Y."/>
            <person name="Itoh H."/>
            <person name="Senoo K."/>
        </authorList>
    </citation>
    <scope>NUCLEOTIDE SEQUENCE [LARGE SCALE GENOMIC DNA]</scope>
    <source>
        <strain evidence="2 3">Red96</strain>
    </source>
</reference>
<gene>
    <name evidence="2" type="ORF">F6V25_14885</name>
</gene>
<organism evidence="2 3">
    <name type="scientific">Oryzomonas japonica</name>
    <dbReference type="NCBI Taxonomy" id="2603858"/>
    <lineage>
        <taxon>Bacteria</taxon>
        <taxon>Pseudomonadati</taxon>
        <taxon>Thermodesulfobacteriota</taxon>
        <taxon>Desulfuromonadia</taxon>
        <taxon>Geobacterales</taxon>
        <taxon>Geobacteraceae</taxon>
        <taxon>Oryzomonas</taxon>
    </lineage>
</organism>
<dbReference type="PANTHER" id="PTHR47396:SF1">
    <property type="entry name" value="ATP-DEPENDENT HELICASE IRC3-RELATED"/>
    <property type="match status" value="1"/>
</dbReference>
<evidence type="ECO:0000313" key="2">
    <source>
        <dbReference type="EMBL" id="KAB0664087.1"/>
    </source>
</evidence>
<dbReference type="InterPro" id="IPR014001">
    <property type="entry name" value="Helicase_ATP-bd"/>
</dbReference>
<dbReference type="InterPro" id="IPR050742">
    <property type="entry name" value="Helicase_Restrict-Modif_Enz"/>
</dbReference>
<dbReference type="InterPro" id="IPR006935">
    <property type="entry name" value="Helicase/UvrB_N"/>
</dbReference>
<keyword evidence="2" id="KW-0067">ATP-binding</keyword>